<feature type="compositionally biased region" description="Low complexity" evidence="3">
    <location>
        <begin position="331"/>
        <end position="343"/>
    </location>
</feature>
<proteinExistence type="predicted"/>
<comment type="caution">
    <text evidence="5">The sequence shown here is derived from an EMBL/GenBank/DDBJ whole genome shotgun (WGS) entry which is preliminary data.</text>
</comment>
<evidence type="ECO:0000313" key="6">
    <source>
        <dbReference type="Proteomes" id="UP000186817"/>
    </source>
</evidence>
<evidence type="ECO:0000256" key="3">
    <source>
        <dbReference type="SAM" id="MobiDB-lite"/>
    </source>
</evidence>
<dbReference type="InterPro" id="IPR000571">
    <property type="entry name" value="Znf_CCCH"/>
</dbReference>
<keyword evidence="6" id="KW-1185">Reference proteome</keyword>
<feature type="compositionally biased region" description="Acidic residues" evidence="3">
    <location>
        <begin position="1140"/>
        <end position="1159"/>
    </location>
</feature>
<dbReference type="SUPFAM" id="SSF53098">
    <property type="entry name" value="Ribonuclease H-like"/>
    <property type="match status" value="1"/>
</dbReference>
<dbReference type="Pfam" id="PF07727">
    <property type="entry name" value="RVT_2"/>
    <property type="match status" value="1"/>
</dbReference>
<feature type="region of interest" description="Disordered" evidence="3">
    <location>
        <begin position="79"/>
        <end position="102"/>
    </location>
</feature>
<dbReference type="EMBL" id="LSRX01002808">
    <property type="protein sequence ID" value="OLP75093.1"/>
    <property type="molecule type" value="Genomic_DNA"/>
</dbReference>
<feature type="compositionally biased region" description="Polar residues" evidence="3">
    <location>
        <begin position="367"/>
        <end position="377"/>
    </location>
</feature>
<gene>
    <name evidence="5" type="ORF">AK812_SmicGene45172</name>
</gene>
<feature type="compositionally biased region" description="Polar residues" evidence="3">
    <location>
        <begin position="89"/>
        <end position="100"/>
    </location>
</feature>
<protein>
    <recommendedName>
        <fullName evidence="4">C3H1-type domain-containing protein</fullName>
    </recommendedName>
</protein>
<keyword evidence="1" id="KW-0479">Metal-binding</keyword>
<name>A0A1Q9BWL1_SYMMI</name>
<feature type="region of interest" description="Disordered" evidence="3">
    <location>
        <begin position="431"/>
        <end position="505"/>
    </location>
</feature>
<keyword evidence="1" id="KW-0862">Zinc</keyword>
<feature type="domain" description="C3H1-type" evidence="4">
    <location>
        <begin position="385"/>
        <end position="414"/>
    </location>
</feature>
<dbReference type="InterPro" id="IPR036397">
    <property type="entry name" value="RNaseH_sf"/>
</dbReference>
<dbReference type="Gene3D" id="3.30.420.10">
    <property type="entry name" value="Ribonuclease H-like superfamily/Ribonuclease H"/>
    <property type="match status" value="1"/>
</dbReference>
<feature type="region of interest" description="Disordered" evidence="3">
    <location>
        <begin position="1140"/>
        <end position="1175"/>
    </location>
</feature>
<evidence type="ECO:0000259" key="4">
    <source>
        <dbReference type="PROSITE" id="PS50103"/>
    </source>
</evidence>
<reference evidence="5 6" key="1">
    <citation type="submission" date="2016-02" db="EMBL/GenBank/DDBJ databases">
        <title>Genome analysis of coral dinoflagellate symbionts highlights evolutionary adaptations to a symbiotic lifestyle.</title>
        <authorList>
            <person name="Aranda M."/>
            <person name="Li Y."/>
            <person name="Liew Y.J."/>
            <person name="Baumgarten S."/>
            <person name="Simakov O."/>
            <person name="Wilson M."/>
            <person name="Piel J."/>
            <person name="Ashoor H."/>
            <person name="Bougouffa S."/>
            <person name="Bajic V.B."/>
            <person name="Ryu T."/>
            <person name="Ravasi T."/>
            <person name="Bayer T."/>
            <person name="Micklem G."/>
            <person name="Kim H."/>
            <person name="Bhak J."/>
            <person name="Lajeunesse T.C."/>
            <person name="Voolstra C.R."/>
        </authorList>
    </citation>
    <scope>NUCLEOTIDE SEQUENCE [LARGE SCALE GENOMIC DNA]</scope>
    <source>
        <strain evidence="5 6">CCMP2467</strain>
    </source>
</reference>
<feature type="compositionally biased region" description="Low complexity" evidence="3">
    <location>
        <begin position="437"/>
        <end position="473"/>
    </location>
</feature>
<accession>A0A1Q9BWL1</accession>
<dbReference type="GO" id="GO:0003676">
    <property type="term" value="F:nucleic acid binding"/>
    <property type="evidence" value="ECO:0007669"/>
    <property type="project" value="InterPro"/>
</dbReference>
<evidence type="ECO:0000256" key="2">
    <source>
        <dbReference type="SAM" id="Coils"/>
    </source>
</evidence>
<dbReference type="InterPro" id="IPR012337">
    <property type="entry name" value="RNaseH-like_sf"/>
</dbReference>
<keyword evidence="2" id="KW-0175">Coiled coil</keyword>
<dbReference type="OrthoDB" id="416114at2759"/>
<dbReference type="InterPro" id="IPR013103">
    <property type="entry name" value="RVT_2"/>
</dbReference>
<evidence type="ECO:0000256" key="1">
    <source>
        <dbReference type="PROSITE-ProRule" id="PRU00723"/>
    </source>
</evidence>
<dbReference type="GO" id="GO:0008270">
    <property type="term" value="F:zinc ion binding"/>
    <property type="evidence" value="ECO:0007669"/>
    <property type="project" value="UniProtKB-KW"/>
</dbReference>
<feature type="region of interest" description="Disordered" evidence="3">
    <location>
        <begin position="331"/>
        <end position="388"/>
    </location>
</feature>
<feature type="zinc finger region" description="C3H1-type" evidence="1">
    <location>
        <begin position="385"/>
        <end position="414"/>
    </location>
</feature>
<keyword evidence="1" id="KW-0863">Zinc-finger</keyword>
<dbReference type="PROSITE" id="PS50103">
    <property type="entry name" value="ZF_C3H1"/>
    <property type="match status" value="1"/>
</dbReference>
<organism evidence="5 6">
    <name type="scientific">Symbiodinium microadriaticum</name>
    <name type="common">Dinoflagellate</name>
    <name type="synonym">Zooxanthella microadriatica</name>
    <dbReference type="NCBI Taxonomy" id="2951"/>
    <lineage>
        <taxon>Eukaryota</taxon>
        <taxon>Sar</taxon>
        <taxon>Alveolata</taxon>
        <taxon>Dinophyceae</taxon>
        <taxon>Suessiales</taxon>
        <taxon>Symbiodiniaceae</taxon>
        <taxon>Symbiodinium</taxon>
    </lineage>
</organism>
<evidence type="ECO:0000313" key="5">
    <source>
        <dbReference type="EMBL" id="OLP75093.1"/>
    </source>
</evidence>
<sequence length="2160" mass="241024">MWSNQRTKRYRIRAREWVRSSTPGIGASYAGIVDDDEGISSFVHRGTAGSHANLAEVASRGTTTDGRVYATVMLKQMTAAEKERDGDQSPETVKPGTTTLPPLPAVRVETASVDIMDWLEMLTSPMSDLSDGSGLWWERVKSTATHSYVQWAQASPMERLKISPPRDEALESGKWSRVNSRASSMLMLALAEGVRSEMVARRLTGSATSILYRLMTLYQPAGEEEKMRILRNLQEPPQEGDPQRALEALRSWERWLRRCRELGVTAPDPALLARGLTAMVRKLMDQYPEASFRTSLVKSTLMVDTRPTMESVDGYYRHLLAECETLAVGLTSSTTSMQNTSTKPEPKMKPMKPEAATPIPPPPPLPTNRSSSQNTSGGEEGDKEKRATTPCRYFGKTFKGCARGSKCPFQHTWEGNEKEKAQRCWVCGGKHLTKQCPNQKPNPSTSSTTTPNAKATPQTPRTPPSSGTQTTTTKSVRIDDKPQVEQVPARTSSSSAAPEGSTPDIKEMLSDVGKMLKQMTAANAKKIAVVEQGFEQKLEEIEAAMKLSMVEAEDDAMDGLLDSGATHAMRVAEGNEYETGSSVKVTLAGEDVREMRQNLQGTVLIENDGRQAVQPIVALGAVIEDLDCSLSWRRGSFQLRHPEKGVLKVKLVNNCPEIKAKDALALIKELENKHMVKLTHQVEDLKARLEVLRKEETRSRDNILKEYVKNGSQALLLRAILVCPFTKDLPEDVQAMIAEGFEEHHGLNYLKQLPLTRRKRKLLLASNQWVVVFNQGATENAEEPINAMAKQGKVVLYVDPSSSRLWDVHRKSGVYQMLLWAASQGKIADVLASPPSATWTTAMSEQMGQDVASMRTKAHPYGHDGLPPLKQQLLNNETAAVAKCMMLWLVATMSGKGNVGFLLEQYSPGDELRSDDSGSISLWSTQLWKSFKALTGMSQVSFYMGAIGHRGKRPTGMATNYPRLCQIEGMCDFVDGALPTTLMDVKEMKTWSVKFQEIVAQAACESLNGVFADEEELTQLDVKLSKLTKEQKESWRKHLLNDHQPYRSDCSVCINAQATGYQHRRRAHPNMFTVAIDLAGPFKQKGRDMDHDDYKYLMVAAYRCPREYMSSKAISDYNAELYVPDEPDDPPDDPLALQEEELSEVEEGDKESGGDDAEETPQGRDEIEEEAEKLSKPQQAATIYLCRPLRRRTTAHVLQATKEIVVQLKQTGLHIAGLHSDRAREFKAKAFKDWVTDAGLKQTKTAGGDPSGNSTAELGIKWIKSRMRSLLRASDSPPRDWPMAASHATASLWGKAFPDSPSFHPPVTTFGNAVWFRAKSYKGTKEKKHEAAGTRWKKGWYKGPSMDVHRGHLIAREDGGLAIAKGVKFNVFDVKENPELRDLLPPAVAEGVPSEDKEDEFPPSKDELMEEIEFRARTMLDQSTVTINDILEIYYKLEGLGDTDRRIKNKAEVKSWFTGAFVHGGKAGPRINVEKFPYASKLLVEFGKQFAEGKSFSAVGIARNSQLGLHRDSHNDPTSSNIIVPLTSFEYGDLWIQDDGVQEEERVTKKLPNGKELKGRILPLEKGKATFFHPRVWHEVQPWKGDRVVLLMFTPRSSKLSQEDIAKLQEIGLEFPQLPEADEHDGQYSEDEESPIPVRVKMMSVQEEQMPYVFEEITDEDLLPGGGEHPLLPEEEGDEPADVRTMVGARLKKIIKKAEVQYTPDIEQVLHDLEAQGQQLQVTHTVNPQEVRKNLDLWKPSAVKEFRNLTEVKNALKVVKRNLLPPDCRIVPCKGVYTIKPDKGTPGYRRKTRLVACGNHVPEGETTFDLYAAGLDAASLRSVLAFSSSRDSWRFGVTDIRQAFVLARWLGGPVALQPPSVAFEWGLAQPGDMWLVQQAIYGLRESPAMWSQFRDEQLALARWNSVVDGKVVAMKLEQMVTDNQIWRIVREDGQGGTQGYLMVYIDDLLINAPDAVMWTFFEWLSAKWEVDELDVLDEGHPIKFLGTELHKVNGGVEMAQEGFVRELLRTYGHKGLRSKLQGPRETMILSDEEERALIEAEPVDTTGKEVIIKEAQRRVGELLWLMGRQQLVTLSTAESELLEAVEGMVLGRAMKGLLDELSERGEAKTAGGDVGDQRQKKLYVYGEYKGGESSFLLVVYIGDDVSGTAETAHHRALRDD</sequence>
<feature type="coiled-coil region" evidence="2">
    <location>
        <begin position="675"/>
        <end position="702"/>
    </location>
</feature>
<dbReference type="Proteomes" id="UP000186817">
    <property type="component" value="Unassembled WGS sequence"/>
</dbReference>